<evidence type="ECO:0000313" key="4">
    <source>
        <dbReference type="Proteomes" id="UP000276776"/>
    </source>
</evidence>
<feature type="coiled-coil region" evidence="1">
    <location>
        <begin position="64"/>
        <end position="91"/>
    </location>
</feature>
<feature type="compositionally biased region" description="Acidic residues" evidence="2">
    <location>
        <begin position="1"/>
        <end position="11"/>
    </location>
</feature>
<evidence type="ECO:0000256" key="2">
    <source>
        <dbReference type="SAM" id="MobiDB-lite"/>
    </source>
</evidence>
<name>A0A0N5CN89_THECL</name>
<keyword evidence="1" id="KW-0175">Coiled coil</keyword>
<protein>
    <submittedName>
        <fullName evidence="3 5">Uncharacterized protein</fullName>
    </submittedName>
</protein>
<keyword evidence="4" id="KW-1185">Reference proteome</keyword>
<proteinExistence type="predicted"/>
<evidence type="ECO:0000313" key="3">
    <source>
        <dbReference type="EMBL" id="VDM97188.1"/>
    </source>
</evidence>
<dbReference type="WBParaSite" id="TCLT_0000163901-mRNA-1">
    <property type="protein sequence ID" value="TCLT_0000163901-mRNA-1"/>
    <property type="gene ID" value="TCLT_0000163901"/>
</dbReference>
<organism evidence="5">
    <name type="scientific">Thelazia callipaeda</name>
    <name type="common">Oriental eyeworm</name>
    <name type="synonym">Parasitic nematode</name>
    <dbReference type="NCBI Taxonomy" id="103827"/>
    <lineage>
        <taxon>Eukaryota</taxon>
        <taxon>Metazoa</taxon>
        <taxon>Ecdysozoa</taxon>
        <taxon>Nematoda</taxon>
        <taxon>Chromadorea</taxon>
        <taxon>Rhabditida</taxon>
        <taxon>Spirurina</taxon>
        <taxon>Spiruromorpha</taxon>
        <taxon>Thelazioidea</taxon>
        <taxon>Thelaziidae</taxon>
        <taxon>Thelazia</taxon>
    </lineage>
</organism>
<sequence length="105" mass="12129">MSPNDEDDMISIEESGGNLEFSQFRPDSQRTTDRISPRNENGYENIREYKTILDSVQSSHTAEYNKNHARCNALRKKCSELENQLSEMQVSSILFESSESYNLSR</sequence>
<feature type="region of interest" description="Disordered" evidence="2">
    <location>
        <begin position="1"/>
        <end position="42"/>
    </location>
</feature>
<accession>A0A0N5CN89</accession>
<reference evidence="5" key="1">
    <citation type="submission" date="2017-02" db="UniProtKB">
        <authorList>
            <consortium name="WormBaseParasite"/>
        </authorList>
    </citation>
    <scope>IDENTIFICATION</scope>
</reference>
<evidence type="ECO:0000313" key="5">
    <source>
        <dbReference type="WBParaSite" id="TCLT_0000163901-mRNA-1"/>
    </source>
</evidence>
<gene>
    <name evidence="3" type="ORF">TCLT_LOCUS1640</name>
</gene>
<dbReference type="Proteomes" id="UP000276776">
    <property type="component" value="Unassembled WGS sequence"/>
</dbReference>
<feature type="compositionally biased region" description="Basic and acidic residues" evidence="2">
    <location>
        <begin position="27"/>
        <end position="37"/>
    </location>
</feature>
<reference evidence="3 4" key="2">
    <citation type="submission" date="2018-11" db="EMBL/GenBank/DDBJ databases">
        <authorList>
            <consortium name="Pathogen Informatics"/>
        </authorList>
    </citation>
    <scope>NUCLEOTIDE SEQUENCE [LARGE SCALE GENOMIC DNA]</scope>
</reference>
<dbReference type="AlphaFoldDB" id="A0A0N5CN89"/>
<evidence type="ECO:0000256" key="1">
    <source>
        <dbReference type="SAM" id="Coils"/>
    </source>
</evidence>
<dbReference type="EMBL" id="UYYF01000230">
    <property type="protein sequence ID" value="VDM97188.1"/>
    <property type="molecule type" value="Genomic_DNA"/>
</dbReference>